<dbReference type="GO" id="GO:0008610">
    <property type="term" value="P:lipid biosynthetic process"/>
    <property type="evidence" value="ECO:0007669"/>
    <property type="project" value="InterPro"/>
</dbReference>
<dbReference type="KEGG" id="acan:ACA1_218110"/>
<feature type="domain" description="Fatty acid hydroxylase" evidence="6">
    <location>
        <begin position="143"/>
        <end position="268"/>
    </location>
</feature>
<evidence type="ECO:0000313" key="7">
    <source>
        <dbReference type="EMBL" id="ELR15188.1"/>
    </source>
</evidence>
<feature type="transmembrane region" description="Helical" evidence="5">
    <location>
        <begin position="62"/>
        <end position="86"/>
    </location>
</feature>
<dbReference type="Pfam" id="PF04116">
    <property type="entry name" value="FA_hydroxylase"/>
    <property type="match status" value="1"/>
</dbReference>
<dbReference type="PANTHER" id="PTHR11863">
    <property type="entry name" value="STEROL DESATURASE"/>
    <property type="match status" value="1"/>
</dbReference>
<name>L8GRB6_ACACF</name>
<evidence type="ECO:0000256" key="1">
    <source>
        <dbReference type="ARBA" id="ARBA00004370"/>
    </source>
</evidence>
<dbReference type="GeneID" id="14915787"/>
<dbReference type="GO" id="GO:0016020">
    <property type="term" value="C:membrane"/>
    <property type="evidence" value="ECO:0007669"/>
    <property type="project" value="UniProtKB-SubCell"/>
</dbReference>
<dbReference type="InterPro" id="IPR050307">
    <property type="entry name" value="Sterol_Desaturase_Related"/>
</dbReference>
<comment type="subcellular location">
    <subcellularLocation>
        <location evidence="1">Membrane</location>
    </subcellularLocation>
</comment>
<dbReference type="VEuPathDB" id="AmoebaDB:ACA1_218110"/>
<evidence type="ECO:0000256" key="4">
    <source>
        <dbReference type="ARBA" id="ARBA00023136"/>
    </source>
</evidence>
<dbReference type="AlphaFoldDB" id="L8GRB6"/>
<organism evidence="7 8">
    <name type="scientific">Acanthamoeba castellanii (strain ATCC 30010 / Neff)</name>
    <dbReference type="NCBI Taxonomy" id="1257118"/>
    <lineage>
        <taxon>Eukaryota</taxon>
        <taxon>Amoebozoa</taxon>
        <taxon>Discosea</taxon>
        <taxon>Longamoebia</taxon>
        <taxon>Centramoebida</taxon>
        <taxon>Acanthamoebidae</taxon>
        <taxon>Acanthamoeba</taxon>
    </lineage>
</organism>
<keyword evidence="2 5" id="KW-0812">Transmembrane</keyword>
<dbReference type="GO" id="GO:0005506">
    <property type="term" value="F:iron ion binding"/>
    <property type="evidence" value="ECO:0007669"/>
    <property type="project" value="InterPro"/>
</dbReference>
<accession>L8GRB6</accession>
<dbReference type="EMBL" id="KB008036">
    <property type="protein sequence ID" value="ELR15188.1"/>
    <property type="molecule type" value="Genomic_DNA"/>
</dbReference>
<gene>
    <name evidence="7" type="ORF">ACA1_218110</name>
</gene>
<evidence type="ECO:0000256" key="5">
    <source>
        <dbReference type="SAM" id="Phobius"/>
    </source>
</evidence>
<keyword evidence="3 5" id="KW-1133">Transmembrane helix</keyword>
<evidence type="ECO:0000259" key="6">
    <source>
        <dbReference type="Pfam" id="PF04116"/>
    </source>
</evidence>
<dbReference type="RefSeq" id="XP_004337201.1">
    <property type="nucleotide sequence ID" value="XM_004337153.1"/>
</dbReference>
<feature type="transmembrane region" description="Helical" evidence="5">
    <location>
        <begin position="217"/>
        <end position="235"/>
    </location>
</feature>
<sequence>MDGQRNFVRRRSDYAVMAVFLALMVAAGCVSFPAYSTEEDLRLMSAVYDPLGLGWSSAAKWVGWYFITVAALHGLTWSLFLGFLYINKKDTPIGPTFFAQARAIETNFFLLPLVQVVCDIATQDGWTKVTMGNTEPALVLRDVLLWMLCFEWAWYVQHRLMHDVKPFWKYGHYFHHQWKKPEHMLGITNFAFDHVVEVWVTMSSSFLGYLLFPSNFYVGKAIALVYMVLAVLAHWEGFHLSRYHINHHYLVTKNYGSHVPIFDMLFGTYQWEPYPRKGRVE</sequence>
<dbReference type="GO" id="GO:0016491">
    <property type="term" value="F:oxidoreductase activity"/>
    <property type="evidence" value="ECO:0007669"/>
    <property type="project" value="InterPro"/>
</dbReference>
<reference evidence="7 8" key="1">
    <citation type="journal article" date="2013" name="Genome Biol.">
        <title>Genome of Acanthamoeba castellanii highlights extensive lateral gene transfer and early evolution of tyrosine kinase signaling.</title>
        <authorList>
            <person name="Clarke M."/>
            <person name="Lohan A.J."/>
            <person name="Liu B."/>
            <person name="Lagkouvardos I."/>
            <person name="Roy S."/>
            <person name="Zafar N."/>
            <person name="Bertelli C."/>
            <person name="Schilde C."/>
            <person name="Kianianmomeni A."/>
            <person name="Burglin T.R."/>
            <person name="Frech C."/>
            <person name="Turcotte B."/>
            <person name="Kopec K.O."/>
            <person name="Synnott J.M."/>
            <person name="Choo C."/>
            <person name="Paponov I."/>
            <person name="Finkler A."/>
            <person name="Soon Heng Tan C."/>
            <person name="Hutchins A.P."/>
            <person name="Weinmeier T."/>
            <person name="Rattei T."/>
            <person name="Chu J.S."/>
            <person name="Gimenez G."/>
            <person name="Irimia M."/>
            <person name="Rigden D.J."/>
            <person name="Fitzpatrick D.A."/>
            <person name="Lorenzo-Morales J."/>
            <person name="Bateman A."/>
            <person name="Chiu C.H."/>
            <person name="Tang P."/>
            <person name="Hegemann P."/>
            <person name="Fromm H."/>
            <person name="Raoult D."/>
            <person name="Greub G."/>
            <person name="Miranda-Saavedra D."/>
            <person name="Chen N."/>
            <person name="Nash P."/>
            <person name="Ginger M.L."/>
            <person name="Horn M."/>
            <person name="Schaap P."/>
            <person name="Caler L."/>
            <person name="Loftus B."/>
        </authorList>
    </citation>
    <scope>NUCLEOTIDE SEQUENCE [LARGE SCALE GENOMIC DNA]</scope>
    <source>
        <strain evidence="7 8">Neff</strain>
    </source>
</reference>
<dbReference type="Proteomes" id="UP000011083">
    <property type="component" value="Unassembled WGS sequence"/>
</dbReference>
<evidence type="ECO:0000313" key="8">
    <source>
        <dbReference type="Proteomes" id="UP000011083"/>
    </source>
</evidence>
<proteinExistence type="predicted"/>
<evidence type="ECO:0000256" key="2">
    <source>
        <dbReference type="ARBA" id="ARBA00022692"/>
    </source>
</evidence>
<keyword evidence="4 5" id="KW-0472">Membrane</keyword>
<feature type="transmembrane region" description="Helical" evidence="5">
    <location>
        <begin position="14"/>
        <end position="35"/>
    </location>
</feature>
<dbReference type="InterPro" id="IPR006694">
    <property type="entry name" value="Fatty_acid_hydroxylase"/>
</dbReference>
<dbReference type="PROSITE" id="PS51257">
    <property type="entry name" value="PROKAR_LIPOPROTEIN"/>
    <property type="match status" value="1"/>
</dbReference>
<protein>
    <submittedName>
        <fullName evidence="7">Fatty acid hydroxylase superfamily protein</fullName>
    </submittedName>
</protein>
<evidence type="ECO:0000256" key="3">
    <source>
        <dbReference type="ARBA" id="ARBA00022989"/>
    </source>
</evidence>
<dbReference type="OrthoDB" id="1586799at2759"/>
<keyword evidence="8" id="KW-1185">Reference proteome</keyword>